<comment type="caution">
    <text evidence="1">The sequence shown here is derived from an EMBL/GenBank/DDBJ whole genome shotgun (WGS) entry which is preliminary data.</text>
</comment>
<organism evidence="1 2">
    <name type="scientific">Caldibacillus debilis GB1</name>
    <dbReference type="NCBI Taxonomy" id="1339248"/>
    <lineage>
        <taxon>Bacteria</taxon>
        <taxon>Bacillati</taxon>
        <taxon>Bacillota</taxon>
        <taxon>Bacilli</taxon>
        <taxon>Bacillales</taxon>
        <taxon>Bacillaceae</taxon>
        <taxon>Caldibacillus</taxon>
    </lineage>
</organism>
<proteinExistence type="predicted"/>
<dbReference type="EMBL" id="AZRV01000035">
    <property type="protein sequence ID" value="RKO61865.1"/>
    <property type="molecule type" value="Genomic_DNA"/>
</dbReference>
<name>A0A420VE98_9BACI</name>
<gene>
    <name evidence="1" type="ORF">Cdeb_01360</name>
</gene>
<evidence type="ECO:0000313" key="2">
    <source>
        <dbReference type="Proteomes" id="UP000286235"/>
    </source>
</evidence>
<accession>A0A420VE98</accession>
<dbReference type="AlphaFoldDB" id="A0A420VE98"/>
<reference evidence="1 2" key="1">
    <citation type="submission" date="2013-12" db="EMBL/GenBank/DDBJ databases">
        <title>Genome and proteome characterization of Caldibacillus debilis GB1 derived from a cellulolytic aero-tolerant co-culture.</title>
        <authorList>
            <person name="Wushke S.T."/>
            <person name="Zhang X."/>
            <person name="Fristensky B."/>
            <person name="Wilkins J.A."/>
            <person name="Levin D.B."/>
            <person name="Sparling R."/>
        </authorList>
    </citation>
    <scope>NUCLEOTIDE SEQUENCE [LARGE SCALE GENOMIC DNA]</scope>
    <source>
        <strain evidence="1 2">GB1</strain>
    </source>
</reference>
<dbReference type="RefSeq" id="WP_120669350.1">
    <property type="nucleotide sequence ID" value="NZ_AZRV01000035.1"/>
</dbReference>
<protein>
    <submittedName>
        <fullName evidence="1">Uncharacterized protein</fullName>
    </submittedName>
</protein>
<evidence type="ECO:0000313" key="1">
    <source>
        <dbReference type="EMBL" id="RKO61865.1"/>
    </source>
</evidence>
<dbReference type="Proteomes" id="UP000286235">
    <property type="component" value="Unassembled WGS sequence"/>
</dbReference>
<sequence>MYELQSEKRVAKLSVDGRIFYRIYHILGDLLTEVTLFELVKDPEDPKGLALTEIQPDEVPDTLKEKIFTDDCQVFVTKDDKELIATALATKFKFYQEIAKTRINAGFKRKILRFIETGGHYFAFVYEQGAPCTKLYHLFIDPIKKVVTPEGVEKPFLAPLMEALAPILLSNTAAINIQIGEKVYCRLARWEREPAKAVATVVVADRSKEDEPGLRLAGGFYLKSDHRGLWHAATPEEGEKKRLYKEMEKGFDGVYQELLYKVFMATGELPV</sequence>
<keyword evidence="2" id="KW-1185">Reference proteome</keyword>